<dbReference type="InterPro" id="IPR007686">
    <property type="entry name" value="YutG/PgpA"/>
</dbReference>
<comment type="pathway">
    <text evidence="1">Phospholipid metabolism; phosphatidylglycerol biosynthesis; phosphatidylglycerol from CDP-diacylglycerol: step 2/2.</text>
</comment>
<dbReference type="SUPFAM" id="SSF101307">
    <property type="entry name" value="YutG-like"/>
    <property type="match status" value="1"/>
</dbReference>
<dbReference type="PIRSF" id="PIRSF006162">
    <property type="entry name" value="PgpA"/>
    <property type="match status" value="1"/>
</dbReference>
<evidence type="ECO:0000259" key="3">
    <source>
        <dbReference type="Pfam" id="PF04608"/>
    </source>
</evidence>
<dbReference type="EMBL" id="JXXZ01000010">
    <property type="protein sequence ID" value="KJY98293.1"/>
    <property type="molecule type" value="Genomic_DNA"/>
</dbReference>
<organism evidence="4 5">
    <name type="scientific">Pseudoalteromonas ruthenica</name>
    <dbReference type="NCBI Taxonomy" id="151081"/>
    <lineage>
        <taxon>Bacteria</taxon>
        <taxon>Pseudomonadati</taxon>
        <taxon>Pseudomonadota</taxon>
        <taxon>Gammaproteobacteria</taxon>
        <taxon>Alteromonadales</taxon>
        <taxon>Pseudoalteromonadaceae</taxon>
        <taxon>Pseudoalteromonas</taxon>
    </lineage>
</organism>
<keyword evidence="1" id="KW-0443">Lipid metabolism</keyword>
<protein>
    <recommendedName>
        <fullName evidence="1">Phosphatidylglycerophosphatase A</fullName>
        <ecNumber evidence="1">3.1.3.27</ecNumber>
    </recommendedName>
    <alternativeName>
        <fullName evidence="1">Phosphatidylglycerolphosphate phosphatase A</fullName>
    </alternativeName>
</protein>
<accession>A0A0F4PTC5</accession>
<evidence type="ECO:0000256" key="2">
    <source>
        <dbReference type="SAM" id="Phobius"/>
    </source>
</evidence>
<dbReference type="InterPro" id="IPR026037">
    <property type="entry name" value="PgpA"/>
</dbReference>
<dbReference type="PANTHER" id="PTHR36305">
    <property type="entry name" value="PHOSPHATIDYLGLYCEROPHOSPHATASE A"/>
    <property type="match status" value="1"/>
</dbReference>
<keyword evidence="1" id="KW-0595">Phospholipid degradation</keyword>
<feature type="domain" description="YutG/PgpA" evidence="3">
    <location>
        <begin position="17"/>
        <end position="153"/>
    </location>
</feature>
<keyword evidence="1" id="KW-0997">Cell inner membrane</keyword>
<evidence type="ECO:0000313" key="5">
    <source>
        <dbReference type="Proteomes" id="UP000033664"/>
    </source>
</evidence>
<dbReference type="GO" id="GO:0009395">
    <property type="term" value="P:phospholipid catabolic process"/>
    <property type="evidence" value="ECO:0007669"/>
    <property type="project" value="UniProtKB-KW"/>
</dbReference>
<feature type="transmembrane region" description="Helical" evidence="2">
    <location>
        <begin position="49"/>
        <end position="68"/>
    </location>
</feature>
<comment type="caution">
    <text evidence="4">The sequence shown here is derived from an EMBL/GenBank/DDBJ whole genome shotgun (WGS) entry which is preliminary data.</text>
</comment>
<keyword evidence="5" id="KW-1185">Reference proteome</keyword>
<dbReference type="CDD" id="cd06971">
    <property type="entry name" value="PgpA"/>
    <property type="match status" value="1"/>
</dbReference>
<feature type="transmembrane region" description="Helical" evidence="2">
    <location>
        <begin position="132"/>
        <end position="154"/>
    </location>
</feature>
<keyword evidence="1 2" id="KW-0812">Transmembrane</keyword>
<dbReference type="UniPathway" id="UPA00084">
    <property type="reaction ID" value="UER00504"/>
</dbReference>
<dbReference type="Proteomes" id="UP000033664">
    <property type="component" value="Unassembled WGS sequence"/>
</dbReference>
<dbReference type="OrthoDB" id="9804091at2"/>
<evidence type="ECO:0000313" key="4">
    <source>
        <dbReference type="EMBL" id="KJY98293.1"/>
    </source>
</evidence>
<keyword evidence="1" id="KW-0442">Lipid degradation</keyword>
<keyword evidence="1" id="KW-1003">Cell membrane</keyword>
<name>A0A0F4PTC5_9GAMM</name>
<comment type="subcellular location">
    <subcellularLocation>
        <location evidence="1">Cell inner membrane</location>
        <topology evidence="1">Multi-pass membrane protein</topology>
    </subcellularLocation>
</comment>
<keyword evidence="1" id="KW-0479">Metal-binding</keyword>
<sequence length="162" mass="17424">MITTSLFNLRRGHQFLGLGFGLGLSPKAPGTVGTFAAIPFIFMTWGMPLWVQAAMALMLCTVGVWACGKTADDLGVHDHPAIVWDEVAGFYITMIGAAINWQTLVVGFALFRFFDIAKPGPIRMLDKRLHGGLGIMADDILAGICSLICLQALIKVGYLPGI</sequence>
<dbReference type="EC" id="3.1.3.27" evidence="1"/>
<reference evidence="4 5" key="1">
    <citation type="journal article" date="2015" name="BMC Genomics">
        <title>Genome mining reveals unlocked bioactive potential of marine Gram-negative bacteria.</title>
        <authorList>
            <person name="Machado H."/>
            <person name="Sonnenschein E.C."/>
            <person name="Melchiorsen J."/>
            <person name="Gram L."/>
        </authorList>
    </citation>
    <scope>NUCLEOTIDE SEQUENCE [LARGE SCALE GENOMIC DNA]</scope>
    <source>
        <strain evidence="4 5">S3137</strain>
    </source>
</reference>
<dbReference type="GO" id="GO:0008962">
    <property type="term" value="F:phosphatidylglycerophosphatase activity"/>
    <property type="evidence" value="ECO:0007669"/>
    <property type="project" value="UniProtKB-EC"/>
</dbReference>
<dbReference type="PANTHER" id="PTHR36305:SF1">
    <property type="entry name" value="PHOSPHATIDYLGLYCEROPHOSPHATASE A"/>
    <property type="match status" value="1"/>
</dbReference>
<proteinExistence type="predicted"/>
<keyword evidence="2" id="KW-1133">Transmembrane helix</keyword>
<dbReference type="GO" id="GO:0046872">
    <property type="term" value="F:metal ion binding"/>
    <property type="evidence" value="ECO:0007669"/>
    <property type="project" value="UniProtKB-KW"/>
</dbReference>
<dbReference type="PATRIC" id="fig|151081.8.peg.3585"/>
<comment type="cofactor">
    <cofactor evidence="1">
        <name>Mg(2+)</name>
        <dbReference type="ChEBI" id="CHEBI:18420"/>
    </cofactor>
</comment>
<evidence type="ECO:0000256" key="1">
    <source>
        <dbReference type="PIRNR" id="PIRNR006162"/>
    </source>
</evidence>
<comment type="catalytic activity">
    <reaction evidence="1">
        <text>a 1,2-diacyl-sn-glycero-3-phospho-(1'-sn-glycero-3'-phosphate) + H2O = a 1,2-diacyl-sn-glycero-3-phospho-(1'-sn-glycerol) + phosphate</text>
        <dbReference type="Rhea" id="RHEA:33751"/>
        <dbReference type="ChEBI" id="CHEBI:15377"/>
        <dbReference type="ChEBI" id="CHEBI:43474"/>
        <dbReference type="ChEBI" id="CHEBI:60110"/>
        <dbReference type="ChEBI" id="CHEBI:64716"/>
        <dbReference type="EC" id="3.1.3.27"/>
    </reaction>
</comment>
<dbReference type="GeneID" id="58229025"/>
<dbReference type="GO" id="GO:0005886">
    <property type="term" value="C:plasma membrane"/>
    <property type="evidence" value="ECO:0007669"/>
    <property type="project" value="UniProtKB-SubCell"/>
</dbReference>
<keyword evidence="1" id="KW-0378">Hydrolase</keyword>
<keyword evidence="1" id="KW-1208">Phospholipid metabolism</keyword>
<keyword evidence="1 2" id="KW-0472">Membrane</keyword>
<feature type="transmembrane region" description="Helical" evidence="2">
    <location>
        <begin position="88"/>
        <end position="111"/>
    </location>
</feature>
<comment type="function">
    <text evidence="1">Lipid phosphatase which dephosphorylates phosphatidylglycerophosphate (PGP) to phosphatidylglycerol (PG).</text>
</comment>
<dbReference type="AlphaFoldDB" id="A0A0F4PTC5"/>
<keyword evidence="1" id="KW-0460">Magnesium</keyword>
<dbReference type="RefSeq" id="WP_022943550.1">
    <property type="nucleotide sequence ID" value="NZ_CP023396.1"/>
</dbReference>
<dbReference type="Pfam" id="PF04608">
    <property type="entry name" value="PgpA"/>
    <property type="match status" value="1"/>
</dbReference>
<dbReference type="GO" id="GO:0006655">
    <property type="term" value="P:phosphatidylglycerol biosynthetic process"/>
    <property type="evidence" value="ECO:0007669"/>
    <property type="project" value="UniProtKB-UniPathway"/>
</dbReference>
<feature type="transmembrane region" description="Helical" evidence="2">
    <location>
        <begin position="20"/>
        <end position="42"/>
    </location>
</feature>
<gene>
    <name evidence="4" type="ORF">TW72_11030</name>
</gene>
<dbReference type="eggNOG" id="COG1267">
    <property type="taxonomic scope" value="Bacteria"/>
</dbReference>
<dbReference type="InterPro" id="IPR036681">
    <property type="entry name" value="PgpA-like_sf"/>
</dbReference>